<feature type="transmembrane region" description="Helical" evidence="1">
    <location>
        <begin position="48"/>
        <end position="73"/>
    </location>
</feature>
<name>A0A6G9I9K7_9GAMM</name>
<dbReference type="AlphaFoldDB" id="A0A6G9I9K7"/>
<proteinExistence type="predicted"/>
<evidence type="ECO:0000256" key="1">
    <source>
        <dbReference type="SAM" id="Phobius"/>
    </source>
</evidence>
<keyword evidence="3" id="KW-1185">Reference proteome</keyword>
<keyword evidence="1" id="KW-0812">Transmembrane</keyword>
<keyword evidence="1" id="KW-0472">Membrane</keyword>
<dbReference type="InParanoid" id="A0A6G9I9K7"/>
<protein>
    <submittedName>
        <fullName evidence="2">DUF2207 domain-containing protein</fullName>
    </submittedName>
</protein>
<dbReference type="Proteomes" id="UP000501168">
    <property type="component" value="Chromosome"/>
</dbReference>
<evidence type="ECO:0000313" key="3">
    <source>
        <dbReference type="Proteomes" id="UP000501168"/>
    </source>
</evidence>
<dbReference type="KEGG" id="orb:IPMB12_01195"/>
<organism evidence="2 3">
    <name type="scientific">Zophobihabitans entericus</name>
    <dbReference type="NCBI Taxonomy" id="1635327"/>
    <lineage>
        <taxon>Bacteria</taxon>
        <taxon>Pseudomonadati</taxon>
        <taxon>Pseudomonadota</taxon>
        <taxon>Gammaproteobacteria</taxon>
        <taxon>Orbales</taxon>
        <taxon>Orbaceae</taxon>
        <taxon>Zophobihabitans</taxon>
    </lineage>
</organism>
<dbReference type="RefSeq" id="WP_166914142.1">
    <property type="nucleotide sequence ID" value="NZ_CP050253.1"/>
</dbReference>
<sequence>MFDQLLLHYISPKGKKYYWIGQVLLGIGILIFLFSIRNLPLLRNRGMLLIVFVFLFFIVTIAWGMLCSLIWSAKRAAKTKTKKEENSLVN</sequence>
<accession>A0A6G9I9K7</accession>
<keyword evidence="1" id="KW-1133">Transmembrane helix</keyword>
<reference evidence="2 3" key="1">
    <citation type="submission" date="2020-03" db="EMBL/GenBank/DDBJ databases">
        <title>Complete genome sequence of Orbus sp. IPMB12 (BCRC 80908).</title>
        <authorList>
            <person name="Lo W.-S."/>
            <person name="Chang T.-H."/>
            <person name="Kuo C.-H."/>
        </authorList>
    </citation>
    <scope>NUCLEOTIDE SEQUENCE [LARGE SCALE GENOMIC DNA]</scope>
    <source>
        <strain evidence="2 3">IPMB12</strain>
    </source>
</reference>
<evidence type="ECO:0000313" key="2">
    <source>
        <dbReference type="EMBL" id="QIQ20414.1"/>
    </source>
</evidence>
<gene>
    <name evidence="2" type="ORF">IPMB12_01195</name>
</gene>
<dbReference type="EMBL" id="CP050253">
    <property type="protein sequence ID" value="QIQ20414.1"/>
    <property type="molecule type" value="Genomic_DNA"/>
</dbReference>
<feature type="transmembrane region" description="Helical" evidence="1">
    <location>
        <begin position="17"/>
        <end position="36"/>
    </location>
</feature>